<accession>A0A0A1T562</accession>
<dbReference type="STRING" id="1531966.A0A0A1T562"/>
<keyword evidence="2" id="KW-0732">Signal</keyword>
<evidence type="ECO:0008006" key="5">
    <source>
        <dbReference type="Google" id="ProtNLM"/>
    </source>
</evidence>
<reference evidence="3 4" key="1">
    <citation type="journal article" date="2015" name="Genome Announc.">
        <title>Draft Genome Sequence and Gene Annotation of the Entomopathogenic Fungus Verticillium hemipterigenum.</title>
        <authorList>
            <person name="Horn F."/>
            <person name="Habel A."/>
            <person name="Scharf D.H."/>
            <person name="Dworschak J."/>
            <person name="Brakhage A.A."/>
            <person name="Guthke R."/>
            <person name="Hertweck C."/>
            <person name="Linde J."/>
        </authorList>
    </citation>
    <scope>NUCLEOTIDE SEQUENCE [LARGE SCALE GENOMIC DNA]</scope>
</reference>
<evidence type="ECO:0000313" key="3">
    <source>
        <dbReference type="EMBL" id="CEJ81195.1"/>
    </source>
</evidence>
<evidence type="ECO:0000256" key="2">
    <source>
        <dbReference type="SAM" id="SignalP"/>
    </source>
</evidence>
<gene>
    <name evidence="3" type="ORF">VHEMI01339</name>
</gene>
<evidence type="ECO:0000256" key="1">
    <source>
        <dbReference type="SAM" id="MobiDB-lite"/>
    </source>
</evidence>
<sequence length="241" mass="24281">MYFHLFHLQTTSKSSTLKMKSTLALLAGLPAAALALGIDMDDIPSACKPICKPIGTLSDRCDVDLKSDIDRDEDRLTNQCICTNKSFDVAKIAALCAACVHQSQNMDSDHKDKGDAKDIDNLLKGCGFASTSYNPTDSAAAASVTVAATAPTDISQLTTTIDGNGAQTTPGGVNLPTKTQSLITLTGENTSMAATKTGGSSGSSSGTASASSSSSAGVATMGANAAYVGAAAAAALAAVAY</sequence>
<feature type="chain" id="PRO_5001989860" description="Protein CAP22" evidence="2">
    <location>
        <begin position="36"/>
        <end position="241"/>
    </location>
</feature>
<dbReference type="OrthoDB" id="4843554at2759"/>
<dbReference type="Proteomes" id="UP000039046">
    <property type="component" value="Unassembled WGS sequence"/>
</dbReference>
<feature type="region of interest" description="Disordered" evidence="1">
    <location>
        <begin position="193"/>
        <end position="213"/>
    </location>
</feature>
<dbReference type="HOGENOM" id="CLU_093536_0_0_1"/>
<name>A0A0A1T562_9HYPO</name>
<evidence type="ECO:0000313" key="4">
    <source>
        <dbReference type="Proteomes" id="UP000039046"/>
    </source>
</evidence>
<proteinExistence type="predicted"/>
<feature type="signal peptide" evidence="2">
    <location>
        <begin position="1"/>
        <end position="35"/>
    </location>
</feature>
<dbReference type="EMBL" id="CDHN01000001">
    <property type="protein sequence ID" value="CEJ81195.1"/>
    <property type="molecule type" value="Genomic_DNA"/>
</dbReference>
<organism evidence="3 4">
    <name type="scientific">[Torrubiella] hemipterigena</name>
    <dbReference type="NCBI Taxonomy" id="1531966"/>
    <lineage>
        <taxon>Eukaryota</taxon>
        <taxon>Fungi</taxon>
        <taxon>Dikarya</taxon>
        <taxon>Ascomycota</taxon>
        <taxon>Pezizomycotina</taxon>
        <taxon>Sordariomycetes</taxon>
        <taxon>Hypocreomycetidae</taxon>
        <taxon>Hypocreales</taxon>
        <taxon>Clavicipitaceae</taxon>
        <taxon>Clavicipitaceae incertae sedis</taxon>
        <taxon>'Torrubiella' clade</taxon>
    </lineage>
</organism>
<dbReference type="AlphaFoldDB" id="A0A0A1T562"/>
<keyword evidence="4" id="KW-1185">Reference proteome</keyword>
<protein>
    <recommendedName>
        <fullName evidence="5">Protein CAP22</fullName>
    </recommendedName>
</protein>